<protein>
    <submittedName>
        <fullName evidence="1">Uncharacterized protein</fullName>
    </submittedName>
</protein>
<proteinExistence type="predicted"/>
<reference evidence="1 2" key="1">
    <citation type="submission" date="2019-04" db="EMBL/GenBank/DDBJ databases">
        <title>Friends and foes A comparative genomics studyof 23 Aspergillus species from section Flavi.</title>
        <authorList>
            <consortium name="DOE Joint Genome Institute"/>
            <person name="Kjaerbolling I."/>
            <person name="Vesth T."/>
            <person name="Frisvad J.C."/>
            <person name="Nybo J.L."/>
            <person name="Theobald S."/>
            <person name="Kildgaard S."/>
            <person name="Isbrandt T."/>
            <person name="Kuo A."/>
            <person name="Sato A."/>
            <person name="Lyhne E.K."/>
            <person name="Kogle M.E."/>
            <person name="Wiebenga A."/>
            <person name="Kun R.S."/>
            <person name="Lubbers R.J."/>
            <person name="Makela M.R."/>
            <person name="Barry K."/>
            <person name="Chovatia M."/>
            <person name="Clum A."/>
            <person name="Daum C."/>
            <person name="Haridas S."/>
            <person name="He G."/>
            <person name="LaButti K."/>
            <person name="Lipzen A."/>
            <person name="Mondo S."/>
            <person name="Riley R."/>
            <person name="Salamov A."/>
            <person name="Simmons B.A."/>
            <person name="Magnuson J.K."/>
            <person name="Henrissat B."/>
            <person name="Mortensen U.H."/>
            <person name="Larsen T.O."/>
            <person name="Devries R.P."/>
            <person name="Grigoriev I.V."/>
            <person name="Machida M."/>
            <person name="Baker S.E."/>
            <person name="Andersen M.R."/>
        </authorList>
    </citation>
    <scope>NUCLEOTIDE SEQUENCE [LARGE SCALE GENOMIC DNA]</scope>
    <source>
        <strain evidence="1 2">IBT 29228</strain>
    </source>
</reference>
<dbReference type="OrthoDB" id="6105938at2759"/>
<sequence length="76" mass="8879">MLRHPPRRFKANPYVMPRTKRQLQRYVSALGPGAVVYRLGFEISHITTEGIQSFRKAETLHFLKQQPRAKWSGETI</sequence>
<dbReference type="Proteomes" id="UP000326198">
    <property type="component" value="Unassembled WGS sequence"/>
</dbReference>
<dbReference type="AlphaFoldDB" id="A0A5N7BH39"/>
<dbReference type="EMBL" id="ML736176">
    <property type="protein sequence ID" value="KAE8380927.1"/>
    <property type="molecule type" value="Genomic_DNA"/>
</dbReference>
<evidence type="ECO:0000313" key="2">
    <source>
        <dbReference type="Proteomes" id="UP000326198"/>
    </source>
</evidence>
<keyword evidence="2" id="KW-1185">Reference proteome</keyword>
<name>A0A5N7BH39_9EURO</name>
<accession>A0A5N7BH39</accession>
<gene>
    <name evidence="1" type="ORF">BDV26DRAFT_256528</name>
</gene>
<organism evidence="1 2">
    <name type="scientific">Aspergillus bertholletiae</name>
    <dbReference type="NCBI Taxonomy" id="1226010"/>
    <lineage>
        <taxon>Eukaryota</taxon>
        <taxon>Fungi</taxon>
        <taxon>Dikarya</taxon>
        <taxon>Ascomycota</taxon>
        <taxon>Pezizomycotina</taxon>
        <taxon>Eurotiomycetes</taxon>
        <taxon>Eurotiomycetidae</taxon>
        <taxon>Eurotiales</taxon>
        <taxon>Aspergillaceae</taxon>
        <taxon>Aspergillus</taxon>
        <taxon>Aspergillus subgen. Circumdati</taxon>
    </lineage>
</organism>
<evidence type="ECO:0000313" key="1">
    <source>
        <dbReference type="EMBL" id="KAE8380927.1"/>
    </source>
</evidence>